<sequence length="50" mass="5431">MDNSRYITSATGALLEWRVNKNAFSRVMGLGTATQNIANTAESPYPVSIL</sequence>
<protein>
    <submittedName>
        <fullName evidence="1">Uncharacterized protein</fullName>
    </submittedName>
</protein>
<keyword evidence="2" id="KW-1185">Reference proteome</keyword>
<reference evidence="1 2" key="1">
    <citation type="submission" date="2020-02" db="EMBL/GenBank/DDBJ databases">
        <authorList>
            <person name="Ferguson B K."/>
        </authorList>
    </citation>
    <scope>NUCLEOTIDE SEQUENCE [LARGE SCALE GENOMIC DNA]</scope>
</reference>
<name>A0A6H5FYZ0_9HEMI</name>
<evidence type="ECO:0000313" key="1">
    <source>
        <dbReference type="EMBL" id="CAA9995052.1"/>
    </source>
</evidence>
<organism evidence="1 2">
    <name type="scientific">Nesidiocoris tenuis</name>
    <dbReference type="NCBI Taxonomy" id="355587"/>
    <lineage>
        <taxon>Eukaryota</taxon>
        <taxon>Metazoa</taxon>
        <taxon>Ecdysozoa</taxon>
        <taxon>Arthropoda</taxon>
        <taxon>Hexapoda</taxon>
        <taxon>Insecta</taxon>
        <taxon>Pterygota</taxon>
        <taxon>Neoptera</taxon>
        <taxon>Paraneoptera</taxon>
        <taxon>Hemiptera</taxon>
        <taxon>Heteroptera</taxon>
        <taxon>Panheteroptera</taxon>
        <taxon>Cimicomorpha</taxon>
        <taxon>Miridae</taxon>
        <taxon>Dicyphina</taxon>
        <taxon>Nesidiocoris</taxon>
    </lineage>
</organism>
<proteinExistence type="predicted"/>
<dbReference type="EMBL" id="CADCXU010002938">
    <property type="protein sequence ID" value="CAA9995052.1"/>
    <property type="molecule type" value="Genomic_DNA"/>
</dbReference>
<dbReference type="AlphaFoldDB" id="A0A6H5FYZ0"/>
<gene>
    <name evidence="1" type="ORF">NTEN_LOCUS1843</name>
</gene>
<evidence type="ECO:0000313" key="2">
    <source>
        <dbReference type="Proteomes" id="UP000479000"/>
    </source>
</evidence>
<feature type="non-terminal residue" evidence="1">
    <location>
        <position position="50"/>
    </location>
</feature>
<dbReference type="Proteomes" id="UP000479000">
    <property type="component" value="Unassembled WGS sequence"/>
</dbReference>
<accession>A0A6H5FYZ0</accession>